<evidence type="ECO:0000259" key="5">
    <source>
        <dbReference type="Pfam" id="PF08352"/>
    </source>
</evidence>
<feature type="domain" description="Oligopeptide/dipeptide ABC transporter C-terminal" evidence="5">
    <location>
        <begin position="159"/>
        <end position="185"/>
    </location>
</feature>
<evidence type="ECO:0000256" key="1">
    <source>
        <dbReference type="ARBA" id="ARBA00022448"/>
    </source>
</evidence>
<dbReference type="Pfam" id="PF08352">
    <property type="entry name" value="oligo_HPY"/>
    <property type="match status" value="2"/>
</dbReference>
<evidence type="ECO:0000256" key="4">
    <source>
        <dbReference type="SAM" id="MobiDB-lite"/>
    </source>
</evidence>
<dbReference type="GO" id="GO:0005524">
    <property type="term" value="F:ATP binding"/>
    <property type="evidence" value="ECO:0007669"/>
    <property type="project" value="UniProtKB-KW"/>
</dbReference>
<dbReference type="AlphaFoldDB" id="A0A8S3S644"/>
<keyword evidence="3" id="KW-0067">ATP-binding</keyword>
<protein>
    <submittedName>
        <fullName evidence="6">ADGRB3</fullName>
    </submittedName>
</protein>
<dbReference type="GO" id="GO:0015833">
    <property type="term" value="P:peptide transport"/>
    <property type="evidence" value="ECO:0007669"/>
    <property type="project" value="InterPro"/>
</dbReference>
<evidence type="ECO:0000256" key="3">
    <source>
        <dbReference type="ARBA" id="ARBA00022840"/>
    </source>
</evidence>
<evidence type="ECO:0000313" key="7">
    <source>
        <dbReference type="Proteomes" id="UP000683360"/>
    </source>
</evidence>
<gene>
    <name evidence="6" type="ORF">MEDL_27584</name>
</gene>
<comment type="caution">
    <text evidence="6">The sequence shown here is derived from an EMBL/GenBank/DDBJ whole genome shotgun (WGS) entry which is preliminary data.</text>
</comment>
<dbReference type="Proteomes" id="UP000683360">
    <property type="component" value="Unassembled WGS sequence"/>
</dbReference>
<sequence>MRPPKEGGKTCIHKGLNRKHSCNVQSATRPPKEEGGLNRKHSCNVQSAKRPPREEAKHAYTKENIPAMSNLRHALLKKEAKHAYTKALIENIPAMSNLRRPPREGGKTCIHKGLNRKHSCNVQSATRPPREGGKTCIRKGLNRKHSCNVQSVTTLASEKEAKHAYTKALIENIPAMSNERVLLEKEANMHTQRP</sequence>
<reference evidence="6" key="1">
    <citation type="submission" date="2021-03" db="EMBL/GenBank/DDBJ databases">
        <authorList>
            <person name="Bekaert M."/>
        </authorList>
    </citation>
    <scope>NUCLEOTIDE SEQUENCE</scope>
</reference>
<name>A0A8S3S644_MYTED</name>
<keyword evidence="1" id="KW-0813">Transport</keyword>
<keyword evidence="7" id="KW-1185">Reference proteome</keyword>
<feature type="domain" description="Oligopeptide/dipeptide ABC transporter C-terminal" evidence="5">
    <location>
        <begin position="78"/>
        <end position="100"/>
    </location>
</feature>
<evidence type="ECO:0000313" key="6">
    <source>
        <dbReference type="EMBL" id="CAG2213660.1"/>
    </source>
</evidence>
<organism evidence="6 7">
    <name type="scientific">Mytilus edulis</name>
    <name type="common">Blue mussel</name>
    <dbReference type="NCBI Taxonomy" id="6550"/>
    <lineage>
        <taxon>Eukaryota</taxon>
        <taxon>Metazoa</taxon>
        <taxon>Spiralia</taxon>
        <taxon>Lophotrochozoa</taxon>
        <taxon>Mollusca</taxon>
        <taxon>Bivalvia</taxon>
        <taxon>Autobranchia</taxon>
        <taxon>Pteriomorphia</taxon>
        <taxon>Mytilida</taxon>
        <taxon>Mytiloidea</taxon>
        <taxon>Mytilidae</taxon>
        <taxon>Mytilinae</taxon>
        <taxon>Mytilus</taxon>
    </lineage>
</organism>
<dbReference type="EMBL" id="CAJPWZ010001378">
    <property type="protein sequence ID" value="CAG2213660.1"/>
    <property type="molecule type" value="Genomic_DNA"/>
</dbReference>
<feature type="region of interest" description="Disordered" evidence="4">
    <location>
        <begin position="21"/>
        <end position="55"/>
    </location>
</feature>
<evidence type="ECO:0000256" key="2">
    <source>
        <dbReference type="ARBA" id="ARBA00022741"/>
    </source>
</evidence>
<keyword evidence="2" id="KW-0547">Nucleotide-binding</keyword>
<dbReference type="InterPro" id="IPR013563">
    <property type="entry name" value="Oligopep_ABC_C"/>
</dbReference>
<proteinExistence type="predicted"/>
<accession>A0A8S3S644</accession>